<reference evidence="5 6" key="1">
    <citation type="submission" date="2024-10" db="EMBL/GenBank/DDBJ databases">
        <title>The Natural Products Discovery Center: Release of the First 8490 Sequenced Strains for Exploring Actinobacteria Biosynthetic Diversity.</title>
        <authorList>
            <person name="Kalkreuter E."/>
            <person name="Kautsar S.A."/>
            <person name="Yang D."/>
            <person name="Bader C.D."/>
            <person name="Teijaro C.N."/>
            <person name="Fluegel L."/>
            <person name="Davis C.M."/>
            <person name="Simpson J.R."/>
            <person name="Lauterbach L."/>
            <person name="Steele A.D."/>
            <person name="Gui C."/>
            <person name="Meng S."/>
            <person name="Li G."/>
            <person name="Viehrig K."/>
            <person name="Ye F."/>
            <person name="Su P."/>
            <person name="Kiefer A.F."/>
            <person name="Nichols A."/>
            <person name="Cepeda A.J."/>
            <person name="Yan W."/>
            <person name="Fan B."/>
            <person name="Jiang Y."/>
            <person name="Adhikari A."/>
            <person name="Zheng C.-J."/>
            <person name="Schuster L."/>
            <person name="Cowan T.M."/>
            <person name="Smanski M.J."/>
            <person name="Chevrette M.G."/>
            <person name="De Carvalho L.P.S."/>
            <person name="Shen B."/>
        </authorList>
    </citation>
    <scope>NUCLEOTIDE SEQUENCE [LARGE SCALE GENOMIC DNA]</scope>
    <source>
        <strain evidence="5 6">NPDC020602</strain>
    </source>
</reference>
<evidence type="ECO:0000256" key="2">
    <source>
        <dbReference type="ARBA" id="ARBA00023163"/>
    </source>
</evidence>
<dbReference type="RefSeq" id="WP_398706867.1">
    <property type="nucleotide sequence ID" value="NZ_JBIRUI010000001.1"/>
</dbReference>
<accession>A0ABW7U3W9</accession>
<feature type="transmembrane region" description="Helical" evidence="4">
    <location>
        <begin position="95"/>
        <end position="114"/>
    </location>
</feature>
<keyword evidence="6" id="KW-1185">Reference proteome</keyword>
<evidence type="ECO:0000256" key="4">
    <source>
        <dbReference type="SAM" id="Phobius"/>
    </source>
</evidence>
<dbReference type="Proteomes" id="UP001611339">
    <property type="component" value="Unassembled WGS sequence"/>
</dbReference>
<keyword evidence="1" id="KW-0805">Transcription regulation</keyword>
<keyword evidence="4" id="KW-0812">Transmembrane</keyword>
<sequence length="291" mass="29007">MSGMDCERLREEGAELALGILPARERAEAVAHLDRCPDCRAYVERLTAVGDGLLGLLPGAEPPVGFESRAVRAMLPAPAAPAVAGRRLRGRRFRMAAAGVATALAFGFGGWAVGSVVEGAPRVPAPAPHVLEAALVSPDRAGIGRKVGRIYAHPADAAGGNGWVYMSVDLGDGAAADGPVRCVLVRADGSSVPLGTFHVKGGYGYWGAPAPVDLSPGTLSGARLVAADGTVLATARFTGADGAGASGSGSGSGSGTAEGGGAGPADGGGRPPQATRISHLPLTGRETEHSP</sequence>
<dbReference type="Gene3D" id="1.10.10.1320">
    <property type="entry name" value="Anti-sigma factor, zinc-finger domain"/>
    <property type="match status" value="1"/>
</dbReference>
<keyword evidence="4" id="KW-0472">Membrane</keyword>
<proteinExistence type="predicted"/>
<gene>
    <name evidence="5" type="ORF">ACH407_02915</name>
</gene>
<keyword evidence="2" id="KW-0804">Transcription</keyword>
<evidence type="ECO:0000313" key="6">
    <source>
        <dbReference type="Proteomes" id="UP001611339"/>
    </source>
</evidence>
<name>A0ABW7U3W9_9ACTN</name>
<organism evidence="5 6">
    <name type="scientific">Streptomyces litmocidini</name>
    <dbReference type="NCBI Taxonomy" id="67318"/>
    <lineage>
        <taxon>Bacteria</taxon>
        <taxon>Bacillati</taxon>
        <taxon>Actinomycetota</taxon>
        <taxon>Actinomycetes</taxon>
        <taxon>Kitasatosporales</taxon>
        <taxon>Streptomycetaceae</taxon>
        <taxon>Streptomyces</taxon>
    </lineage>
</organism>
<evidence type="ECO:0000313" key="5">
    <source>
        <dbReference type="EMBL" id="MFI1712526.1"/>
    </source>
</evidence>
<comment type="caution">
    <text evidence="5">The sequence shown here is derived from an EMBL/GenBank/DDBJ whole genome shotgun (WGS) entry which is preliminary data.</text>
</comment>
<protein>
    <submittedName>
        <fullName evidence="5">Anti-sigma factor family protein</fullName>
    </submittedName>
</protein>
<feature type="compositionally biased region" description="Gly residues" evidence="3">
    <location>
        <begin position="241"/>
        <end position="270"/>
    </location>
</feature>
<dbReference type="InterPro" id="IPR041916">
    <property type="entry name" value="Anti_sigma_zinc_sf"/>
</dbReference>
<evidence type="ECO:0000256" key="3">
    <source>
        <dbReference type="SAM" id="MobiDB-lite"/>
    </source>
</evidence>
<evidence type="ECO:0000256" key="1">
    <source>
        <dbReference type="ARBA" id="ARBA00023015"/>
    </source>
</evidence>
<feature type="region of interest" description="Disordered" evidence="3">
    <location>
        <begin position="239"/>
        <end position="291"/>
    </location>
</feature>
<dbReference type="EMBL" id="JBIRUI010000001">
    <property type="protein sequence ID" value="MFI1712526.1"/>
    <property type="molecule type" value="Genomic_DNA"/>
</dbReference>
<keyword evidence="4" id="KW-1133">Transmembrane helix</keyword>